<gene>
    <name evidence="2" type="ORF">LMG32289_01381</name>
</gene>
<evidence type="ECO:0000256" key="1">
    <source>
        <dbReference type="SAM" id="MobiDB-lite"/>
    </source>
</evidence>
<evidence type="ECO:0000313" key="2">
    <source>
        <dbReference type="EMBL" id="CAG9167399.1"/>
    </source>
</evidence>
<keyword evidence="3" id="KW-1185">Reference proteome</keyword>
<accession>A0ABM8WJ07</accession>
<comment type="caution">
    <text evidence="2">The sequence shown here is derived from an EMBL/GenBank/DDBJ whole genome shotgun (WGS) entry which is preliminary data.</text>
</comment>
<proteinExistence type="predicted"/>
<reference evidence="2 3" key="1">
    <citation type="submission" date="2021-08" db="EMBL/GenBank/DDBJ databases">
        <authorList>
            <person name="Peeters C."/>
        </authorList>
    </citation>
    <scope>NUCLEOTIDE SEQUENCE [LARGE SCALE GENOMIC DNA]</scope>
    <source>
        <strain evidence="2 3">LMG 32289</strain>
    </source>
</reference>
<feature type="region of interest" description="Disordered" evidence="1">
    <location>
        <begin position="1"/>
        <end position="20"/>
    </location>
</feature>
<dbReference type="Proteomes" id="UP000706525">
    <property type="component" value="Unassembled WGS sequence"/>
</dbReference>
<sequence length="64" mass="6660">MARNLMTDAGANTTASADQPVADAAQGLTVARGTPVPQPASEVLAGAFPQWDLLPATPFLRRVR</sequence>
<organism evidence="2 3">
    <name type="scientific">Cupriavidus pampae</name>
    <dbReference type="NCBI Taxonomy" id="659251"/>
    <lineage>
        <taxon>Bacteria</taxon>
        <taxon>Pseudomonadati</taxon>
        <taxon>Pseudomonadota</taxon>
        <taxon>Betaproteobacteria</taxon>
        <taxon>Burkholderiales</taxon>
        <taxon>Burkholderiaceae</taxon>
        <taxon>Cupriavidus</taxon>
    </lineage>
</organism>
<protein>
    <submittedName>
        <fullName evidence="2">Uncharacterized protein</fullName>
    </submittedName>
</protein>
<evidence type="ECO:0000313" key="3">
    <source>
        <dbReference type="Proteomes" id="UP000706525"/>
    </source>
</evidence>
<name>A0ABM8WJ07_9BURK</name>
<dbReference type="RefSeq" id="WP_223983627.1">
    <property type="nucleotide sequence ID" value="NZ_CAJZAG010000002.1"/>
</dbReference>
<dbReference type="EMBL" id="CAJZAG010000002">
    <property type="protein sequence ID" value="CAG9167399.1"/>
    <property type="molecule type" value="Genomic_DNA"/>
</dbReference>